<evidence type="ECO:0000313" key="1">
    <source>
        <dbReference type="EMBL" id="VDM97772.1"/>
    </source>
</evidence>
<dbReference type="Proteomes" id="UP000276776">
    <property type="component" value="Unassembled WGS sequence"/>
</dbReference>
<dbReference type="STRING" id="103827.A0A0N5CP97"/>
<dbReference type="AlphaFoldDB" id="A0A0N5CP97"/>
<proteinExistence type="predicted"/>
<evidence type="ECO:0000313" key="3">
    <source>
        <dbReference type="WBParaSite" id="TCLT_0000203201-mRNA-1"/>
    </source>
</evidence>
<dbReference type="EMBL" id="UYYF01000340">
    <property type="protein sequence ID" value="VDM97772.1"/>
    <property type="molecule type" value="Genomic_DNA"/>
</dbReference>
<reference evidence="3" key="1">
    <citation type="submission" date="2017-02" db="UniProtKB">
        <authorList>
            <consortium name="WormBaseParasite"/>
        </authorList>
    </citation>
    <scope>IDENTIFICATION</scope>
</reference>
<accession>A0A0N5CP97</accession>
<sequence length="1278" mass="142869">MKSDDKEENENLDTVMTKKEYFSHVDECHALIDQVSLASAKTLTKLTCFDVGKNYMVFGTNVGTLFVFNRRLNRTATPLETIVHDTITCVKLLSGENDFLAAGHSFGTLALLNFPTGEPGSTRKLEKSLLFDKHRRKAITCISWTEDGRKVFSADNSGNVVVTAVNFEHNIFETTTVCSQLSYVTQLIHFSSFLAISTAQKVTVINESWDPLLEIEEQQHRVIGINLLNKSCGSKLLVLLSNGSLMIYDIFRGEKTGHFSLMENIVKTFPESNIQIERRSEKWGSNILVIHKQKFLVNYRSFIVLLNFFEDQVTILSVFDAKNHFDIKECEDCSICVDPIVSCPTIYFLCPNRVFRLSSDEAPVYLKQVLRPQREYSTKNFFSSIQKNTSLLPNASKDILFEGMKVAKELNVLSSLRNIPIPILTTVVDYNSFLRKSRCGISLCGESSGSSFGTDEVGAVMSVGKNMSKTLEQMQISRENIIENVNKIARKVVDTVGGYGTQAKDGFLIESVCDLEKEISLEQNGILHEIAVRRTKTTTAATKQRKINETLKNCGQNALNLTSEDFIAIDESALEHIKEGESVSSQMLAVPSQSCHANSTQKKQGSCVNVDFEQIPDQCEENHQVALVEEIIDVCNAKDNEGNNLESEQVLVKETEDSLISDQLKEENAYEFLMKNAIRRKSLTFEVNTSETMLYPLDNGQLVKQLTVVNNFGDMWSEIRLPYSCTFSVSSNYLIICDLKKKKKPCYLSIPFSSKPQWIKFKQKADHFVVNDNGTLVWKILKNLAYTPSTNIFVPDFFLKAVSWMVVASEGGGIVEVALTKDSAWYITKSGEVYVQLRLPEMGILSRCETPWPLHSITASEFAVWALHAVSGHLVVRAGLKHSPVGLDWIEAMPLGPKRLISICLYDHSGWAIDENCSLWFTNGVGFQNPFGSTGNWMRVYNPWDVSPDINRLRTLPWVIRVSSAGVFVCVDHKCYMSSSSGLLSGHCLEHIVPDKLAVNDNFELIAGGDIHNIDCLVLCRLNEIFLYRLQNTYFYSFPAFPASFTSDIIEISSFDGKVYILDSTGCIYVKENITSLSPFGTDWKLLDTGPCGSPVVSFAITSVSIWVLTVLGEVCLYIKSAINDPLVGSGPIWIHIKTSPGSAVNKIRASCNGLYVWIFSINEGRAWARSFITDVVPAGRSWLEANNEPGVKDVAVGCKVIWSISASGLLHRLQGLAAGNPAGNYWKPVPLYLSAITLDRKERLWGIDLNGRLVSHKLCFISCLTFVFRAKFFNLPY</sequence>
<dbReference type="OrthoDB" id="9930272at2759"/>
<gene>
    <name evidence="1" type="ORF">TCLT_LOCUS2033</name>
</gene>
<dbReference type="SUPFAM" id="SSF50978">
    <property type="entry name" value="WD40 repeat-like"/>
    <property type="match status" value="1"/>
</dbReference>
<dbReference type="GO" id="GO:0005737">
    <property type="term" value="C:cytoplasm"/>
    <property type="evidence" value="ECO:0007669"/>
    <property type="project" value="GOC"/>
</dbReference>
<dbReference type="SMART" id="SM00706">
    <property type="entry name" value="TECPR"/>
    <property type="match status" value="5"/>
</dbReference>
<dbReference type="Gene3D" id="2.130.10.10">
    <property type="entry name" value="YVTN repeat-like/Quinoprotein amine dehydrogenase"/>
    <property type="match status" value="1"/>
</dbReference>
<dbReference type="WBParaSite" id="TCLT_0000203201-mRNA-1">
    <property type="protein sequence ID" value="TCLT_0000203201-mRNA-1"/>
    <property type="gene ID" value="TCLT_0000203201"/>
</dbReference>
<dbReference type="GO" id="GO:0032527">
    <property type="term" value="P:protein exit from endoplasmic reticulum"/>
    <property type="evidence" value="ECO:0007669"/>
    <property type="project" value="TreeGrafter"/>
</dbReference>
<dbReference type="InterPro" id="IPR036322">
    <property type="entry name" value="WD40_repeat_dom_sf"/>
</dbReference>
<protein>
    <submittedName>
        <fullName evidence="3">Tectonin beta-propeller repeat-containing protein 2</fullName>
    </submittedName>
</protein>
<keyword evidence="2" id="KW-1185">Reference proteome</keyword>
<dbReference type="InterPro" id="IPR006624">
    <property type="entry name" value="Beta-propeller_rpt_TECPR"/>
</dbReference>
<dbReference type="OMA" id="ERLWGID"/>
<dbReference type="InterPro" id="IPR015943">
    <property type="entry name" value="WD40/YVTN_repeat-like_dom_sf"/>
</dbReference>
<evidence type="ECO:0000313" key="2">
    <source>
        <dbReference type="Proteomes" id="UP000276776"/>
    </source>
</evidence>
<dbReference type="PANTHER" id="PTHR23287:SF16">
    <property type="entry name" value="TECTONIN BETA-PROPELLER REPEAT-CONTAINING PROTEIN 2"/>
    <property type="match status" value="1"/>
</dbReference>
<name>A0A0N5CP97_THECL</name>
<organism evidence="3">
    <name type="scientific">Thelazia callipaeda</name>
    <name type="common">Oriental eyeworm</name>
    <name type="synonym">Parasitic nematode</name>
    <dbReference type="NCBI Taxonomy" id="103827"/>
    <lineage>
        <taxon>Eukaryota</taxon>
        <taxon>Metazoa</taxon>
        <taxon>Ecdysozoa</taxon>
        <taxon>Nematoda</taxon>
        <taxon>Chromadorea</taxon>
        <taxon>Rhabditida</taxon>
        <taxon>Spirurina</taxon>
        <taxon>Spiruromorpha</taxon>
        <taxon>Thelazioidea</taxon>
        <taxon>Thelaziidae</taxon>
        <taxon>Thelazia</taxon>
    </lineage>
</organism>
<dbReference type="PANTHER" id="PTHR23287">
    <property type="entry name" value="RUBY-EYE2-LIKE PROTEIN"/>
    <property type="match status" value="1"/>
</dbReference>
<reference evidence="1 2" key="2">
    <citation type="submission" date="2018-11" db="EMBL/GenBank/DDBJ databases">
        <authorList>
            <consortium name="Pathogen Informatics"/>
        </authorList>
    </citation>
    <scope>NUCLEOTIDE SEQUENCE [LARGE SCALE GENOMIC DNA]</scope>
</reference>